<dbReference type="GO" id="GO:0000155">
    <property type="term" value="F:phosphorelay sensor kinase activity"/>
    <property type="evidence" value="ECO:0007669"/>
    <property type="project" value="InterPro"/>
</dbReference>
<dbReference type="SMART" id="SM00086">
    <property type="entry name" value="PAC"/>
    <property type="match status" value="4"/>
</dbReference>
<feature type="compositionally biased region" description="Basic residues" evidence="5">
    <location>
        <begin position="1"/>
        <end position="10"/>
    </location>
</feature>
<evidence type="ECO:0000259" key="8">
    <source>
        <dbReference type="PROSITE" id="PS50113"/>
    </source>
</evidence>
<feature type="domain" description="PAS" evidence="7">
    <location>
        <begin position="59"/>
        <end position="102"/>
    </location>
</feature>
<keyword evidence="4" id="KW-0175">Coiled coil</keyword>
<dbReference type="InterPro" id="IPR011712">
    <property type="entry name" value="Sig_transdc_His_kin_sub3_dim/P"/>
</dbReference>
<proteinExistence type="predicted"/>
<dbReference type="Pfam" id="PF13426">
    <property type="entry name" value="PAS_9"/>
    <property type="match status" value="1"/>
</dbReference>
<dbReference type="PROSITE" id="PS50113">
    <property type="entry name" value="PAC"/>
    <property type="match status" value="4"/>
</dbReference>
<feature type="domain" description="PAC" evidence="8">
    <location>
        <begin position="503"/>
        <end position="556"/>
    </location>
</feature>
<dbReference type="AlphaFoldDB" id="A0A4P8IQK4"/>
<keyword evidence="1" id="KW-0808">Transferase</keyword>
<evidence type="ECO:0000256" key="3">
    <source>
        <dbReference type="ARBA" id="ARBA00023012"/>
    </source>
</evidence>
<dbReference type="CDD" id="cd16917">
    <property type="entry name" value="HATPase_UhpB-NarQ-NarX-like"/>
    <property type="match status" value="1"/>
</dbReference>
<dbReference type="KEGG" id="tvl:FAZ95_12395"/>
<feature type="domain" description="PAC" evidence="8">
    <location>
        <begin position="255"/>
        <end position="307"/>
    </location>
</feature>
<dbReference type="Proteomes" id="UP000298656">
    <property type="component" value="Chromosome 1"/>
</dbReference>
<evidence type="ECO:0000259" key="7">
    <source>
        <dbReference type="PROSITE" id="PS50112"/>
    </source>
</evidence>
<dbReference type="OrthoDB" id="9792869at2"/>
<evidence type="ECO:0000256" key="5">
    <source>
        <dbReference type="SAM" id="MobiDB-lite"/>
    </source>
</evidence>
<dbReference type="Pfam" id="PF02518">
    <property type="entry name" value="HATPase_c"/>
    <property type="match status" value="1"/>
</dbReference>
<dbReference type="InterPro" id="IPR050482">
    <property type="entry name" value="Sensor_HK_TwoCompSys"/>
</dbReference>
<dbReference type="InterPro" id="IPR000700">
    <property type="entry name" value="PAS-assoc_C"/>
</dbReference>
<feature type="domain" description="PAS" evidence="7">
    <location>
        <begin position="182"/>
        <end position="239"/>
    </location>
</feature>
<dbReference type="SUPFAM" id="SSF55874">
    <property type="entry name" value="ATPase domain of HSP90 chaperone/DNA topoisomerase II/histidine kinase"/>
    <property type="match status" value="1"/>
</dbReference>
<feature type="domain" description="PAS" evidence="7">
    <location>
        <begin position="301"/>
        <end position="346"/>
    </location>
</feature>
<dbReference type="InterPro" id="IPR005467">
    <property type="entry name" value="His_kinase_dom"/>
</dbReference>
<dbReference type="Gene3D" id="1.20.5.1930">
    <property type="match status" value="1"/>
</dbReference>
<reference evidence="9 10" key="1">
    <citation type="submission" date="2019-05" db="EMBL/GenBank/DDBJ databases">
        <title>Burkholderia sp. DHOD12, isolated from subtropical forest soil.</title>
        <authorList>
            <person name="Gao Z.-H."/>
            <person name="Qiu L.-H."/>
        </authorList>
    </citation>
    <scope>NUCLEOTIDE SEQUENCE [LARGE SCALE GENOMIC DNA]</scope>
    <source>
        <strain evidence="9 10">DHOD12</strain>
    </source>
</reference>
<dbReference type="Pfam" id="PF08448">
    <property type="entry name" value="PAS_4"/>
    <property type="match status" value="3"/>
</dbReference>
<dbReference type="PROSITE" id="PS50112">
    <property type="entry name" value="PAS"/>
    <property type="match status" value="4"/>
</dbReference>
<dbReference type="InterPro" id="IPR000014">
    <property type="entry name" value="PAS"/>
</dbReference>
<dbReference type="PROSITE" id="PS50109">
    <property type="entry name" value="HIS_KIN"/>
    <property type="match status" value="1"/>
</dbReference>
<keyword evidence="2" id="KW-0418">Kinase</keyword>
<feature type="domain" description="PAS" evidence="7">
    <location>
        <begin position="429"/>
        <end position="475"/>
    </location>
</feature>
<protein>
    <submittedName>
        <fullName evidence="9">PAS domain S-box protein</fullName>
    </submittedName>
</protein>
<dbReference type="SMART" id="SM00091">
    <property type="entry name" value="PAS"/>
    <property type="match status" value="4"/>
</dbReference>
<feature type="domain" description="PAC" evidence="8">
    <location>
        <begin position="131"/>
        <end position="181"/>
    </location>
</feature>
<dbReference type="InterPro" id="IPR003594">
    <property type="entry name" value="HATPase_dom"/>
</dbReference>
<feature type="region of interest" description="Disordered" evidence="5">
    <location>
        <begin position="1"/>
        <end position="22"/>
    </location>
</feature>
<evidence type="ECO:0000256" key="2">
    <source>
        <dbReference type="ARBA" id="ARBA00022777"/>
    </source>
</evidence>
<dbReference type="InterPro" id="IPR035965">
    <property type="entry name" value="PAS-like_dom_sf"/>
</dbReference>
<dbReference type="Gene3D" id="3.30.450.20">
    <property type="entry name" value="PAS domain"/>
    <property type="match status" value="4"/>
</dbReference>
<evidence type="ECO:0000256" key="4">
    <source>
        <dbReference type="SAM" id="Coils"/>
    </source>
</evidence>
<feature type="domain" description="PAC" evidence="8">
    <location>
        <begin position="361"/>
        <end position="428"/>
    </location>
</feature>
<keyword evidence="3" id="KW-0902">Two-component regulatory system</keyword>
<dbReference type="SUPFAM" id="SSF55785">
    <property type="entry name" value="PYP-like sensor domain (PAS domain)"/>
    <property type="match status" value="4"/>
</dbReference>
<dbReference type="InterPro" id="IPR036890">
    <property type="entry name" value="HATPase_C_sf"/>
</dbReference>
<keyword evidence="10" id="KW-1185">Reference proteome</keyword>
<dbReference type="Gene3D" id="3.30.565.10">
    <property type="entry name" value="Histidine kinase-like ATPase, C-terminal domain"/>
    <property type="match status" value="1"/>
</dbReference>
<sequence length="774" mass="87371">MVRAVRRGWRSGRASEQPMNEVPKTSIAHAIQDELERQNAALREDREQLQRLVAQRTENLSLMSFALSQVREAVYLIAEDARFVYVNEEACRALGYSLDELLQMTVMDIDPGWDKQRWDESWRELRGPGPHVIESTHRRKDGSTFPVEIRANYFEYRDKRYDLALVSDVTERRDAQDRLHASEQAFRAVVEHAPDYIARYDLGFRRVYVNPALLALMQLPSSEVLGTTPLELSSFVDAEQYLAWLRQVAETGREVTDEVRLRDASGQIRWGHMRIVPEFAPDGSVAGILAISRDIDELKRSEQLFRTLAENFPDVIARFDSECRHIYANPAVARAFGVPQEAFVGKRPSEVAPATVQGQNERLEAGIRRAFAEGRWNEDEARWQTVHGLRIFEIRHIPEQDAEGKVVSVLGVARDITRLRAIEQEARDSERAFRTLAENAPDPIIRYDRDCRRTYVNPEFERVTGMRAGDLLGEQAGHQVPGAPAVVVEGFRAQVRDIFDTGVAAKLEVVWARDGQPQCWSVHAVPEYGADGGIQSVLTVWRDITERKEGEQRLRESYELLRELASRRETAREEERKRIARELHDELGQHLTALRLGASAVRMQFGHDNPALAEHMQTMLALTDETMQVVRDVVASLRPAVLDAGIGAALEWLAAEFSRNARMPCRLCAPQTGVVLSEERATALFRIVQEALTNVARHADATEVCITLERRGGDCFLEVRDDGRGFDPDATHRKSFGLAGMKERVLMLGGEIAVVSSPNRGTAINVRVPVAVPL</sequence>
<evidence type="ECO:0000259" key="6">
    <source>
        <dbReference type="PROSITE" id="PS50109"/>
    </source>
</evidence>
<dbReference type="GO" id="GO:0016020">
    <property type="term" value="C:membrane"/>
    <property type="evidence" value="ECO:0007669"/>
    <property type="project" value="InterPro"/>
</dbReference>
<feature type="domain" description="Histidine kinase" evidence="6">
    <location>
        <begin position="582"/>
        <end position="772"/>
    </location>
</feature>
<dbReference type="EMBL" id="CP040077">
    <property type="protein sequence ID" value="QCP49905.1"/>
    <property type="molecule type" value="Genomic_DNA"/>
</dbReference>
<dbReference type="CDD" id="cd00130">
    <property type="entry name" value="PAS"/>
    <property type="match status" value="4"/>
</dbReference>
<evidence type="ECO:0000256" key="1">
    <source>
        <dbReference type="ARBA" id="ARBA00022679"/>
    </source>
</evidence>
<accession>A0A4P8IQK4</accession>
<feature type="coiled-coil region" evidence="4">
    <location>
        <begin position="28"/>
        <end position="59"/>
    </location>
</feature>
<dbReference type="PANTHER" id="PTHR24421:SF59">
    <property type="entry name" value="OXYGEN SENSOR HISTIDINE KINASE NREB"/>
    <property type="match status" value="1"/>
</dbReference>
<dbReference type="InterPro" id="IPR001610">
    <property type="entry name" value="PAC"/>
</dbReference>
<gene>
    <name evidence="9" type="ORF">FAZ95_12395</name>
</gene>
<organism evidence="9 10">
    <name type="scientific">Trinickia violacea</name>
    <dbReference type="NCBI Taxonomy" id="2571746"/>
    <lineage>
        <taxon>Bacteria</taxon>
        <taxon>Pseudomonadati</taxon>
        <taxon>Pseudomonadota</taxon>
        <taxon>Betaproteobacteria</taxon>
        <taxon>Burkholderiales</taxon>
        <taxon>Burkholderiaceae</taxon>
        <taxon>Trinickia</taxon>
    </lineage>
</organism>
<dbReference type="GO" id="GO:0046983">
    <property type="term" value="F:protein dimerization activity"/>
    <property type="evidence" value="ECO:0007669"/>
    <property type="project" value="InterPro"/>
</dbReference>
<dbReference type="SMART" id="SM00387">
    <property type="entry name" value="HATPase_c"/>
    <property type="match status" value="1"/>
</dbReference>
<dbReference type="NCBIfam" id="TIGR00229">
    <property type="entry name" value="sensory_box"/>
    <property type="match status" value="4"/>
</dbReference>
<evidence type="ECO:0000313" key="9">
    <source>
        <dbReference type="EMBL" id="QCP49905.1"/>
    </source>
</evidence>
<dbReference type="Pfam" id="PF07730">
    <property type="entry name" value="HisKA_3"/>
    <property type="match status" value="1"/>
</dbReference>
<evidence type="ECO:0000313" key="10">
    <source>
        <dbReference type="Proteomes" id="UP000298656"/>
    </source>
</evidence>
<name>A0A4P8IQK4_9BURK</name>
<dbReference type="PANTHER" id="PTHR24421">
    <property type="entry name" value="NITRATE/NITRITE SENSOR PROTEIN NARX-RELATED"/>
    <property type="match status" value="1"/>
</dbReference>
<dbReference type="InterPro" id="IPR013656">
    <property type="entry name" value="PAS_4"/>
</dbReference>